<protein>
    <submittedName>
        <fullName evidence="2">GlcNAc-PI de-N-acetylase</fullName>
    </submittedName>
</protein>
<comment type="caution">
    <text evidence="2">The sequence shown here is derived from an EMBL/GenBank/DDBJ whole genome shotgun (WGS) entry which is preliminary data.</text>
</comment>
<dbReference type="Pfam" id="PF02585">
    <property type="entry name" value="PIG-L"/>
    <property type="match status" value="1"/>
</dbReference>
<dbReference type="PANTHER" id="PTHR12993:SF28">
    <property type="entry name" value="LMBE FAMILY PROTEIN"/>
    <property type="match status" value="1"/>
</dbReference>
<dbReference type="PANTHER" id="PTHR12993">
    <property type="entry name" value="N-ACETYLGLUCOSAMINYL-PHOSPHATIDYLINOSITOL DE-N-ACETYLASE-RELATED"/>
    <property type="match status" value="1"/>
</dbReference>
<dbReference type="InterPro" id="IPR003737">
    <property type="entry name" value="GlcNAc_PI_deacetylase-related"/>
</dbReference>
<dbReference type="EMBL" id="BMSV01000005">
    <property type="protein sequence ID" value="GGQ07722.1"/>
    <property type="molecule type" value="Genomic_DNA"/>
</dbReference>
<sequence>MSDQENPPTDRQAAAPLRPMPEEWRRALAVVAHPDDLEYGCSAAVAGWTDAGREVVYVLATRGEAGIDGLAPAVCGPLREREQQASAAVVGVGEVEFLDHRDGVVEYGTGLRRDIAAAIRRHRPELVITLNHRDTWGGTAWNTPDHVAVGRATLDAAADAGNRWIFPELAERGLEPWDGVRWVAVAGSSRPTHAVDARPGLERAVRSLLEHRTYIEALTDEEPEAYCRSFLTGGARSAAERFGGVPAVTFELFPR</sequence>
<keyword evidence="1" id="KW-0862">Zinc</keyword>
<reference evidence="2" key="1">
    <citation type="journal article" date="2014" name="Int. J. Syst. Evol. Microbiol.">
        <title>Complete genome sequence of Corynebacterium casei LMG S-19264T (=DSM 44701T), isolated from a smear-ripened cheese.</title>
        <authorList>
            <consortium name="US DOE Joint Genome Institute (JGI-PGF)"/>
            <person name="Walter F."/>
            <person name="Albersmeier A."/>
            <person name="Kalinowski J."/>
            <person name="Ruckert C."/>
        </authorList>
    </citation>
    <scope>NUCLEOTIDE SEQUENCE</scope>
    <source>
        <strain evidence="2">JCM 4335</strain>
    </source>
</reference>
<proteinExistence type="predicted"/>
<dbReference type="InterPro" id="IPR024078">
    <property type="entry name" value="LmbE-like_dom_sf"/>
</dbReference>
<evidence type="ECO:0000256" key="1">
    <source>
        <dbReference type="ARBA" id="ARBA00022833"/>
    </source>
</evidence>
<reference evidence="2" key="2">
    <citation type="submission" date="2020-09" db="EMBL/GenBank/DDBJ databases">
        <authorList>
            <person name="Sun Q."/>
            <person name="Ohkuma M."/>
        </authorList>
    </citation>
    <scope>NUCLEOTIDE SEQUENCE</scope>
    <source>
        <strain evidence="2">JCM 4335</strain>
    </source>
</reference>
<dbReference type="AlphaFoldDB" id="A0A918B3D8"/>
<dbReference type="Gene3D" id="3.40.50.10320">
    <property type="entry name" value="LmbE-like"/>
    <property type="match status" value="1"/>
</dbReference>
<dbReference type="GO" id="GO:0016137">
    <property type="term" value="P:glycoside metabolic process"/>
    <property type="evidence" value="ECO:0007669"/>
    <property type="project" value="UniProtKB-ARBA"/>
</dbReference>
<dbReference type="RefSeq" id="WP_189533467.1">
    <property type="nucleotide sequence ID" value="NZ_BMSV01000005.1"/>
</dbReference>
<gene>
    <name evidence="2" type="ORF">GCM10010249_27580</name>
</gene>
<dbReference type="GO" id="GO:0016811">
    <property type="term" value="F:hydrolase activity, acting on carbon-nitrogen (but not peptide) bonds, in linear amides"/>
    <property type="evidence" value="ECO:0007669"/>
    <property type="project" value="TreeGrafter"/>
</dbReference>
<organism evidence="2 3">
    <name type="scientific">Streptomyces roseolilacinus</name>
    <dbReference type="NCBI Taxonomy" id="66904"/>
    <lineage>
        <taxon>Bacteria</taxon>
        <taxon>Bacillati</taxon>
        <taxon>Actinomycetota</taxon>
        <taxon>Actinomycetes</taxon>
        <taxon>Kitasatosporales</taxon>
        <taxon>Streptomycetaceae</taxon>
        <taxon>Streptomyces</taxon>
    </lineage>
</organism>
<dbReference type="SUPFAM" id="SSF102588">
    <property type="entry name" value="LmbE-like"/>
    <property type="match status" value="1"/>
</dbReference>
<accession>A0A918B3D8</accession>
<keyword evidence="3" id="KW-1185">Reference proteome</keyword>
<dbReference type="Proteomes" id="UP000654123">
    <property type="component" value="Unassembled WGS sequence"/>
</dbReference>
<evidence type="ECO:0000313" key="2">
    <source>
        <dbReference type="EMBL" id="GGQ07722.1"/>
    </source>
</evidence>
<evidence type="ECO:0000313" key="3">
    <source>
        <dbReference type="Proteomes" id="UP000654123"/>
    </source>
</evidence>
<name>A0A918B3D8_9ACTN</name>